<comment type="catalytic activity">
    <reaction evidence="12 13">
        <text>DNA(n) + a 2'-deoxyribonucleoside 5'-triphosphate = DNA(n+1) + diphosphate</text>
        <dbReference type="Rhea" id="RHEA:22508"/>
        <dbReference type="Rhea" id="RHEA-COMP:17339"/>
        <dbReference type="Rhea" id="RHEA-COMP:17340"/>
        <dbReference type="ChEBI" id="CHEBI:33019"/>
        <dbReference type="ChEBI" id="CHEBI:61560"/>
        <dbReference type="ChEBI" id="CHEBI:173112"/>
        <dbReference type="EC" id="2.7.7.7"/>
    </reaction>
</comment>
<dbReference type="InterPro" id="IPR023073">
    <property type="entry name" value="DnaE2"/>
</dbReference>
<evidence type="ECO:0000256" key="7">
    <source>
        <dbReference type="ARBA" id="ARBA00022695"/>
    </source>
</evidence>
<dbReference type="HAMAP" id="MF_01902">
    <property type="entry name" value="DNApol_error_prone"/>
    <property type="match status" value="1"/>
</dbReference>
<protein>
    <recommendedName>
        <fullName evidence="4 13">Error-prone DNA polymerase</fullName>
        <ecNumber evidence="3 13">2.7.7.7</ecNumber>
    </recommendedName>
</protein>
<dbReference type="GO" id="GO:0005737">
    <property type="term" value="C:cytoplasm"/>
    <property type="evidence" value="ECO:0007669"/>
    <property type="project" value="UniProtKB-SubCell"/>
</dbReference>
<keyword evidence="5 13" id="KW-0963">Cytoplasm</keyword>
<dbReference type="EC" id="2.7.7.7" evidence="3 13"/>
<keyword evidence="6 13" id="KW-0808">Transferase</keyword>
<dbReference type="GO" id="GO:0006281">
    <property type="term" value="P:DNA repair"/>
    <property type="evidence" value="ECO:0007669"/>
    <property type="project" value="UniProtKB-UniRule"/>
</dbReference>
<dbReference type="PANTHER" id="PTHR32294">
    <property type="entry name" value="DNA POLYMERASE III SUBUNIT ALPHA"/>
    <property type="match status" value="1"/>
</dbReference>
<dbReference type="InterPro" id="IPR004013">
    <property type="entry name" value="PHP_dom"/>
</dbReference>
<dbReference type="OrthoDB" id="9803237at2"/>
<dbReference type="GO" id="GO:0008408">
    <property type="term" value="F:3'-5' exonuclease activity"/>
    <property type="evidence" value="ECO:0007669"/>
    <property type="project" value="InterPro"/>
</dbReference>
<dbReference type="Pfam" id="PF14579">
    <property type="entry name" value="HHH_6"/>
    <property type="match status" value="1"/>
</dbReference>
<comment type="function">
    <text evidence="13">DNA polymerase involved in damage-induced mutagenesis and translesion synthesis (TLS). It is not the major replicative DNA polymerase.</text>
</comment>
<dbReference type="CDD" id="cd07434">
    <property type="entry name" value="PHP_PolIIIA_DnaE2"/>
    <property type="match status" value="1"/>
</dbReference>
<evidence type="ECO:0000256" key="6">
    <source>
        <dbReference type="ARBA" id="ARBA00022679"/>
    </source>
</evidence>
<evidence type="ECO:0000256" key="4">
    <source>
        <dbReference type="ARBA" id="ARBA00017273"/>
    </source>
</evidence>
<comment type="subcellular location">
    <subcellularLocation>
        <location evidence="1 13">Cytoplasm</location>
    </subcellularLocation>
</comment>
<proteinExistence type="inferred from homology"/>
<keyword evidence="10 13" id="KW-0239">DNA-directed DNA polymerase</keyword>
<dbReference type="InterPro" id="IPR003141">
    <property type="entry name" value="Pol/His_phosphatase_N"/>
</dbReference>
<dbReference type="NCBIfam" id="NF004225">
    <property type="entry name" value="PRK05672.1"/>
    <property type="match status" value="1"/>
</dbReference>
<dbReference type="Pfam" id="PF02811">
    <property type="entry name" value="PHP"/>
    <property type="match status" value="1"/>
</dbReference>
<accession>A0A0D6JBI7</accession>
<dbReference type="Proteomes" id="UP000033187">
    <property type="component" value="Chromosome 1"/>
</dbReference>
<dbReference type="GO" id="GO:0003887">
    <property type="term" value="F:DNA-directed DNA polymerase activity"/>
    <property type="evidence" value="ECO:0007669"/>
    <property type="project" value="UniProtKB-UniRule"/>
</dbReference>
<evidence type="ECO:0000313" key="16">
    <source>
        <dbReference type="Proteomes" id="UP000033187"/>
    </source>
</evidence>
<keyword evidence="8 13" id="KW-0235">DNA replication</keyword>
<dbReference type="Gene3D" id="1.10.150.870">
    <property type="match status" value="1"/>
</dbReference>
<dbReference type="InterPro" id="IPR004365">
    <property type="entry name" value="NA-bd_OB_tRNA"/>
</dbReference>
<feature type="domain" description="Polymerase/histidinol phosphatase N-terminal" evidence="14">
    <location>
        <begin position="12"/>
        <end position="79"/>
    </location>
</feature>
<organism evidence="15 16">
    <name type="scientific">Candidatus Filomicrobium marinum</name>
    <dbReference type="NCBI Taxonomy" id="1608628"/>
    <lineage>
        <taxon>Bacteria</taxon>
        <taxon>Pseudomonadati</taxon>
        <taxon>Pseudomonadota</taxon>
        <taxon>Alphaproteobacteria</taxon>
        <taxon>Hyphomicrobiales</taxon>
        <taxon>Hyphomicrobiaceae</taxon>
        <taxon>Filomicrobium</taxon>
    </lineage>
</organism>
<dbReference type="SUPFAM" id="SSF89550">
    <property type="entry name" value="PHP domain-like"/>
    <property type="match status" value="1"/>
</dbReference>
<evidence type="ECO:0000313" key="15">
    <source>
        <dbReference type="EMBL" id="CPR16449.1"/>
    </source>
</evidence>
<evidence type="ECO:0000256" key="1">
    <source>
        <dbReference type="ARBA" id="ARBA00004496"/>
    </source>
</evidence>
<dbReference type="RefSeq" id="WP_046476764.1">
    <property type="nucleotide sequence ID" value="NZ_LN829118.1"/>
</dbReference>
<dbReference type="InterPro" id="IPR004805">
    <property type="entry name" value="DnaE2/DnaE/PolC"/>
</dbReference>
<dbReference type="InterPro" id="IPR040982">
    <property type="entry name" value="DNA_pol3_finger"/>
</dbReference>
<dbReference type="AlphaFoldDB" id="A0A0D6JBI7"/>
<dbReference type="PANTHER" id="PTHR32294:SF4">
    <property type="entry name" value="ERROR-PRONE DNA POLYMERASE"/>
    <property type="match status" value="1"/>
</dbReference>
<sequence>MSGVLSFSPRYAELQVSSNFSFLRGASHPQELVATARELGLSAVALTDRNTLAGVVRAHTAAKDADIPFIVGCRLDLADGVSLLCYPMDRAAYGRLSRLLTRGKRFADKGDCHLTLEDVYVHAKGQIFVFLPPERWEHDVLVRDVATISDRLGAPCFLAAHYTYRGDDRRRIAELNAIAEKTGAPLVATGDVLYHRPERRPLQDVVACIREHCTIQEAGFRLAANAERHLKSPAEMVRLFNGYEAAIARSQEIAQSCRFSLDDLRYNYPREPVPPGKTPQQYLEDLTWEGAHQRYPEGIPDKVREALRKELVLIAELNFPLYFLTVHDIVRWARSQDILCQGRGSAANSAVCYCLHITSVNPTEINLLFERFISRERKEPPDIDVDFEHERREEVMQYIYARYGREHAGIAATVISYRSRSAIREVGKVMGLSEDVTSALSGTVWGTSNKGIAENRVREAGLDPTDPQLYRTLELATELIGFPRHLSQHVGGFVLTEDPLCEVVPIGNAAMEDRTFVEWDKDDLDALGILKVDVLALGMLTCIRKCLDLLKRHYGEERDLASFFPADDIPTFEMIQEADTLGVFQIESRAQMSMLPRLKPANFYDLVIEIAIVRPGPIQGGMVHPYLRRRKGLDKVQIPSPDPKYGDRDELKDILGKTLGVPLFQEQAMSLAMKAAQFTSSELNGLRRAMATFRRSGTIHVFEDKMVSRMVARGYDETFARQCFSQIKGFAEYGFPESHSASFALLAYVSSWLKCHRPEVFACGLLNSQPMGFYAPAQIVRDARDHGVEVRPVDVNMSEWDNTLEPAKEDRCALRLGMRQVDGLREEHANKIVEARELPYEDMEQIRLLSGVPVGGLQKLAEADAFRSLGLDRRAALWNVRGLAQAKPLPLFAHAHTSAAGPDPDIRLPEMPLSEHVIADYQTLRLSLKAHPMALLRAHFTEARCVTTERYRDLKDGTRVSVAGVVLVRQRPGTAKGVMFMTLEDETGIANAVVWPKTFEAYRKVAMGSRLVVIRGRIQSHDGVVHLVAQRLEDHSAKLGLLSDSDVKLPLSSADEVMHPNYERSPRRHPRTVRIIPNSRDFH</sequence>
<dbReference type="KEGG" id="fil:BN1229_v1_0809"/>
<dbReference type="InterPro" id="IPR011708">
    <property type="entry name" value="DNA_pol3_alpha_NTPase_dom"/>
</dbReference>
<keyword evidence="7 13" id="KW-0548">Nucleotidyltransferase</keyword>
<dbReference type="GO" id="GO:0006260">
    <property type="term" value="P:DNA replication"/>
    <property type="evidence" value="ECO:0007669"/>
    <property type="project" value="UniProtKB-KW"/>
</dbReference>
<evidence type="ECO:0000256" key="3">
    <source>
        <dbReference type="ARBA" id="ARBA00012417"/>
    </source>
</evidence>
<dbReference type="InterPro" id="IPR029460">
    <property type="entry name" value="DNAPol_HHH"/>
</dbReference>
<dbReference type="Gene3D" id="3.20.20.140">
    <property type="entry name" value="Metal-dependent hydrolases"/>
    <property type="match status" value="1"/>
</dbReference>
<reference evidence="16" key="1">
    <citation type="submission" date="2015-02" db="EMBL/GenBank/DDBJ databases">
        <authorList>
            <person name="Chooi Y.-H."/>
        </authorList>
    </citation>
    <scope>NUCLEOTIDE SEQUENCE [LARGE SCALE GENOMIC DNA]</scope>
    <source>
        <strain evidence="16">strain Y</strain>
    </source>
</reference>
<evidence type="ECO:0000256" key="8">
    <source>
        <dbReference type="ARBA" id="ARBA00022705"/>
    </source>
</evidence>
<dbReference type="NCBIfam" id="TIGR00594">
    <property type="entry name" value="polc"/>
    <property type="match status" value="1"/>
</dbReference>
<dbReference type="Pfam" id="PF01336">
    <property type="entry name" value="tRNA_anti-codon"/>
    <property type="match status" value="1"/>
</dbReference>
<dbReference type="InterPro" id="IPR016195">
    <property type="entry name" value="Pol/histidinol_Pase-like"/>
</dbReference>
<dbReference type="CDD" id="cd04485">
    <property type="entry name" value="DnaE_OBF"/>
    <property type="match status" value="1"/>
</dbReference>
<evidence type="ECO:0000256" key="11">
    <source>
        <dbReference type="ARBA" id="ARBA00023204"/>
    </source>
</evidence>
<dbReference type="InterPro" id="IPR012340">
    <property type="entry name" value="NA-bd_OB-fold"/>
</dbReference>
<keyword evidence="11 13" id="KW-0234">DNA repair</keyword>
<evidence type="ECO:0000256" key="5">
    <source>
        <dbReference type="ARBA" id="ARBA00022490"/>
    </source>
</evidence>
<evidence type="ECO:0000256" key="13">
    <source>
        <dbReference type="HAMAP-Rule" id="MF_01902"/>
    </source>
</evidence>
<evidence type="ECO:0000256" key="9">
    <source>
        <dbReference type="ARBA" id="ARBA00022763"/>
    </source>
</evidence>
<keyword evidence="16" id="KW-1185">Reference proteome</keyword>
<evidence type="ECO:0000256" key="2">
    <source>
        <dbReference type="ARBA" id="ARBA00007391"/>
    </source>
</evidence>
<dbReference type="Pfam" id="PF07733">
    <property type="entry name" value="DNA_pol3_alpha"/>
    <property type="match status" value="1"/>
</dbReference>
<dbReference type="Gene3D" id="2.40.50.140">
    <property type="entry name" value="Nucleic acid-binding proteins"/>
    <property type="match status" value="1"/>
</dbReference>
<evidence type="ECO:0000256" key="10">
    <source>
        <dbReference type="ARBA" id="ARBA00022932"/>
    </source>
</evidence>
<dbReference type="GO" id="GO:0003676">
    <property type="term" value="F:nucleic acid binding"/>
    <property type="evidence" value="ECO:0007669"/>
    <property type="project" value="InterPro"/>
</dbReference>
<comment type="similarity">
    <text evidence="2 13">Belongs to the DNA polymerase type-C family. DnaE2 subfamily.</text>
</comment>
<dbReference type="EMBL" id="LN829119">
    <property type="protein sequence ID" value="CPR16449.1"/>
    <property type="molecule type" value="Genomic_DNA"/>
</dbReference>
<keyword evidence="9 13" id="KW-0227">DNA damage</keyword>
<evidence type="ECO:0000259" key="14">
    <source>
        <dbReference type="SMART" id="SM00481"/>
    </source>
</evidence>
<dbReference type="Pfam" id="PF17657">
    <property type="entry name" value="DNA_pol3_finger"/>
    <property type="match status" value="1"/>
</dbReference>
<gene>
    <name evidence="15" type="primary">dnaE</name>
    <name evidence="13" type="synonym">dnaE2</name>
    <name evidence="15" type="ORF">YBN1229_v1_0813</name>
</gene>
<name>A0A0D6JBI7_9HYPH</name>
<dbReference type="KEGG" id="fiy:BN1229_v1_0813"/>
<evidence type="ECO:0000256" key="12">
    <source>
        <dbReference type="ARBA" id="ARBA00049244"/>
    </source>
</evidence>
<dbReference type="SMART" id="SM00481">
    <property type="entry name" value="POLIIIAc"/>
    <property type="match status" value="1"/>
</dbReference>